<name>A0ABP1FWC0_9CHLO</name>
<comment type="catalytic activity">
    <reaction evidence="1 4">
        <text>3-hydroxy-2-methylpropanoyl-CoA + H2O = 3-hydroxy-2-methylpropanoate + CoA + H(+)</text>
        <dbReference type="Rhea" id="RHEA:20888"/>
        <dbReference type="ChEBI" id="CHEBI:11805"/>
        <dbReference type="ChEBI" id="CHEBI:15377"/>
        <dbReference type="ChEBI" id="CHEBI:15378"/>
        <dbReference type="ChEBI" id="CHEBI:57287"/>
        <dbReference type="ChEBI" id="CHEBI:57340"/>
        <dbReference type="EC" id="3.1.2.4"/>
    </reaction>
</comment>
<dbReference type="NCBIfam" id="NF004127">
    <property type="entry name" value="PRK05617.1"/>
    <property type="match status" value="1"/>
</dbReference>
<comment type="function">
    <text evidence="4">Hydrolyzes 3-hydroxyisobutyryl-CoA (HIBYL-CoA), a saline catabolite. Has high activity toward isobutyryl-CoA. Could be an isobutyryl-CoA dehydrogenase that functions in valine catabolism.</text>
</comment>
<keyword evidence="7" id="KW-1185">Reference proteome</keyword>
<dbReference type="PANTHER" id="PTHR43176">
    <property type="entry name" value="3-HYDROXYISOBUTYRYL-COA HYDROLASE-RELATED"/>
    <property type="match status" value="1"/>
</dbReference>
<dbReference type="Proteomes" id="UP001497392">
    <property type="component" value="Unassembled WGS sequence"/>
</dbReference>
<dbReference type="EC" id="3.1.2.4" evidence="2 4"/>
<evidence type="ECO:0000256" key="1">
    <source>
        <dbReference type="ARBA" id="ARBA00001709"/>
    </source>
</evidence>
<evidence type="ECO:0000313" key="7">
    <source>
        <dbReference type="Proteomes" id="UP001497392"/>
    </source>
</evidence>
<dbReference type="InterPro" id="IPR032259">
    <property type="entry name" value="HIBYL-CoA-H"/>
</dbReference>
<evidence type="ECO:0000259" key="5">
    <source>
        <dbReference type="Pfam" id="PF16113"/>
    </source>
</evidence>
<dbReference type="CDD" id="cd06558">
    <property type="entry name" value="crotonase-like"/>
    <property type="match status" value="1"/>
</dbReference>
<sequence>MASSDSEILFHTGRQDDPVPGSIGVAVLNRPKALNALNQAMCETLHRLYSDWEISPDVHAVLLKGAGGKAFCAGGDVKGMVQLLLAGQQDKAISFFRAEYTLNHMLGTMHMPHIALLDGIVMGGGAGISVHGQFRIATERTVFAMPECGIGLFPDVGASYFLPRLRGQLGTYLGLTGRRLKGIEVLEAGLATHFVPSQKLSQLEDTLHSLGPSARDSGSIGRAIASVQEDTPAASELLGELPAVDACFGHDRLEDICAALRQRGDSWAEETLQNLSKLSPLSQKVTLREVREGAGKPLEECLKMEFRMVHHCCAGRTDFIEGVKALLIEKRGQAKWDPASIEQVTPEMVDAFFQRVPQELELPPRAGRVMAKL</sequence>
<accession>A0ABP1FWC0</accession>
<protein>
    <recommendedName>
        <fullName evidence="2 4">3-hydroxyisobutyryl-CoA hydrolase</fullName>
        <shortName evidence="4">HIB-CoA hydrolase</shortName>
        <shortName evidence="4">HIBYL-CoA-H</shortName>
        <ecNumber evidence="2 4">3.1.2.4</ecNumber>
    </recommendedName>
    <alternativeName>
        <fullName evidence="4">3-hydroxyisobutyryl-coenzyme A hydrolase</fullName>
    </alternativeName>
</protein>
<reference evidence="6 7" key="1">
    <citation type="submission" date="2024-06" db="EMBL/GenBank/DDBJ databases">
        <authorList>
            <person name="Kraege A."/>
            <person name="Thomma B."/>
        </authorList>
    </citation>
    <scope>NUCLEOTIDE SEQUENCE [LARGE SCALE GENOMIC DNA]</scope>
</reference>
<proteinExistence type="inferred from homology"/>
<dbReference type="EMBL" id="CAXHTA020000010">
    <property type="protein sequence ID" value="CAL5224195.1"/>
    <property type="molecule type" value="Genomic_DNA"/>
</dbReference>
<dbReference type="Pfam" id="PF16113">
    <property type="entry name" value="ECH_2"/>
    <property type="match status" value="1"/>
</dbReference>
<dbReference type="PANTHER" id="PTHR43176:SF3">
    <property type="entry name" value="3-HYDROXYISOBUTYRYL-COA HYDROLASE, MITOCHONDRIAL"/>
    <property type="match status" value="1"/>
</dbReference>
<evidence type="ECO:0000313" key="6">
    <source>
        <dbReference type="EMBL" id="CAL5224195.1"/>
    </source>
</evidence>
<evidence type="ECO:0000256" key="3">
    <source>
        <dbReference type="ARBA" id="ARBA00022801"/>
    </source>
</evidence>
<feature type="domain" description="Enoyl-CoA hydratase/isomerase" evidence="5">
    <location>
        <begin position="23"/>
        <end position="353"/>
    </location>
</feature>
<gene>
    <name evidence="6" type="primary">g6837</name>
    <name evidence="6" type="ORF">VP750_LOCUS5854</name>
</gene>
<evidence type="ECO:0000256" key="4">
    <source>
        <dbReference type="RuleBase" id="RU369070"/>
    </source>
</evidence>
<comment type="pathway">
    <text evidence="4">Amino-acid degradation; L-valine degradation.</text>
</comment>
<dbReference type="SUPFAM" id="SSF52096">
    <property type="entry name" value="ClpP/crotonase"/>
    <property type="match status" value="1"/>
</dbReference>
<organism evidence="6 7">
    <name type="scientific">Coccomyxa viridis</name>
    <dbReference type="NCBI Taxonomy" id="1274662"/>
    <lineage>
        <taxon>Eukaryota</taxon>
        <taxon>Viridiplantae</taxon>
        <taxon>Chlorophyta</taxon>
        <taxon>core chlorophytes</taxon>
        <taxon>Trebouxiophyceae</taxon>
        <taxon>Trebouxiophyceae incertae sedis</taxon>
        <taxon>Coccomyxaceae</taxon>
        <taxon>Coccomyxa</taxon>
    </lineage>
</organism>
<comment type="similarity">
    <text evidence="4">Belongs to the enoyl-CoA hydratase/isomerase family.</text>
</comment>
<dbReference type="InterPro" id="IPR029045">
    <property type="entry name" value="ClpP/crotonase-like_dom_sf"/>
</dbReference>
<dbReference type="Gene3D" id="3.90.226.10">
    <property type="entry name" value="2-enoyl-CoA Hydratase, Chain A, domain 1"/>
    <property type="match status" value="1"/>
</dbReference>
<evidence type="ECO:0000256" key="2">
    <source>
        <dbReference type="ARBA" id="ARBA00011915"/>
    </source>
</evidence>
<keyword evidence="3 4" id="KW-0378">Hydrolase</keyword>
<comment type="caution">
    <text evidence="6">The sequence shown here is derived from an EMBL/GenBank/DDBJ whole genome shotgun (WGS) entry which is preliminary data.</text>
</comment>
<dbReference type="InterPro" id="IPR045004">
    <property type="entry name" value="ECH_dom"/>
</dbReference>